<dbReference type="EMBL" id="CAJOBD010034376">
    <property type="protein sequence ID" value="CAF4296258.1"/>
    <property type="molecule type" value="Genomic_DNA"/>
</dbReference>
<gene>
    <name evidence="1" type="ORF">JBS370_LOCUS40228</name>
</gene>
<organism evidence="1 2">
    <name type="scientific">Rotaria sordida</name>
    <dbReference type="NCBI Taxonomy" id="392033"/>
    <lineage>
        <taxon>Eukaryota</taxon>
        <taxon>Metazoa</taxon>
        <taxon>Spiralia</taxon>
        <taxon>Gnathifera</taxon>
        <taxon>Rotifera</taxon>
        <taxon>Eurotatoria</taxon>
        <taxon>Bdelloidea</taxon>
        <taxon>Philodinida</taxon>
        <taxon>Philodinidae</taxon>
        <taxon>Rotaria</taxon>
    </lineage>
</organism>
<feature type="non-terminal residue" evidence="1">
    <location>
        <position position="58"/>
    </location>
</feature>
<dbReference type="Proteomes" id="UP000663836">
    <property type="component" value="Unassembled WGS sequence"/>
</dbReference>
<proteinExistence type="predicted"/>
<evidence type="ECO:0000313" key="2">
    <source>
        <dbReference type="Proteomes" id="UP000663836"/>
    </source>
</evidence>
<dbReference type="AlphaFoldDB" id="A0A820HKS7"/>
<sequence length="58" mass="6555">MSLNNFQRYPSVVFTSDEEAGEKDDTLMDAEFSTSMAQHVHSDVIQTNEQQLVLLPPL</sequence>
<protein>
    <submittedName>
        <fullName evidence="1">Uncharacterized protein</fullName>
    </submittedName>
</protein>
<name>A0A820HKS7_9BILA</name>
<evidence type="ECO:0000313" key="1">
    <source>
        <dbReference type="EMBL" id="CAF4296258.1"/>
    </source>
</evidence>
<comment type="caution">
    <text evidence="1">The sequence shown here is derived from an EMBL/GenBank/DDBJ whole genome shotgun (WGS) entry which is preliminary data.</text>
</comment>
<reference evidence="1" key="1">
    <citation type="submission" date="2021-02" db="EMBL/GenBank/DDBJ databases">
        <authorList>
            <person name="Nowell W R."/>
        </authorList>
    </citation>
    <scope>NUCLEOTIDE SEQUENCE</scope>
</reference>
<accession>A0A820HKS7</accession>